<dbReference type="Gene3D" id="3.80.10.10">
    <property type="entry name" value="Ribonuclease Inhibitor"/>
    <property type="match status" value="1"/>
</dbReference>
<dbReference type="SUPFAM" id="SSF52058">
    <property type="entry name" value="L domain-like"/>
    <property type="match status" value="2"/>
</dbReference>
<dbReference type="PROSITE" id="PS51170">
    <property type="entry name" value="CW"/>
    <property type="match status" value="1"/>
</dbReference>
<evidence type="ECO:0000256" key="1">
    <source>
        <dbReference type="ARBA" id="ARBA00022737"/>
    </source>
</evidence>
<dbReference type="RefSeq" id="WP_041896642.1">
    <property type="nucleotide sequence ID" value="NZ_CP010086.2"/>
</dbReference>
<dbReference type="PANTHER" id="PTHR45661">
    <property type="entry name" value="SURFACE ANTIGEN"/>
    <property type="match status" value="1"/>
</dbReference>
<dbReference type="InterPro" id="IPR026906">
    <property type="entry name" value="LRR_5"/>
</dbReference>
<sequence>MKKLKLTKVIASALVVASVLMLNPIGANAEWKQDKKGWWYSEGNSWATGWRVIDGSLYYFDTKGYMLGSTPNEFRDEYGINSSGQFANVTIEGAWAFCKQTGEIVAYLGKDSNVIIPDKIDNVAITSIGNKAFYRNKNITNITIPNSIKSIERSALVGCTGLTSINIPASVQSIGGYALTGCTSLKNISVDSNNLTFKSVNGVLYSKDGTKIVNYPVGKVDEKYTIPDGVTDIEWNAFSGGVNLKSIEIPSTVTSIGSSAFDGCKNLSSITIPDGVTDIGVGTFYGCTNLSSINIPNTVITIEHSAFQNCISLTNIVIPDSITKIGEGAFNGCKNTLFNVKSESVKQLLIKAGVDYNKIVGNS</sequence>
<dbReference type="OrthoDB" id="1887034at2"/>
<dbReference type="EMBL" id="CP010086">
    <property type="protein sequence ID" value="AJG99273.1"/>
    <property type="molecule type" value="Genomic_DNA"/>
</dbReference>
<dbReference type="STRING" id="1520.LF65_02700"/>
<feature type="chain" id="PRO_5002105757" evidence="3">
    <location>
        <begin position="30"/>
        <end position="363"/>
    </location>
</feature>
<evidence type="ECO:0000256" key="2">
    <source>
        <dbReference type="PROSITE-ProRule" id="PRU00591"/>
    </source>
</evidence>
<dbReference type="AlphaFoldDB" id="A0A0B5QQW8"/>
<name>A0A0B5QQW8_CLOBE</name>
<dbReference type="SUPFAM" id="SSF69360">
    <property type="entry name" value="Cell wall binding repeat"/>
    <property type="match status" value="1"/>
</dbReference>
<dbReference type="Pfam" id="PF13306">
    <property type="entry name" value="LRR_5"/>
    <property type="match status" value="2"/>
</dbReference>
<feature type="repeat" description="Cell wall-binding" evidence="2">
    <location>
        <begin position="47"/>
        <end position="66"/>
    </location>
</feature>
<organism evidence="4 5">
    <name type="scientific">Clostridium beijerinckii</name>
    <name type="common">Clostridium MP</name>
    <dbReference type="NCBI Taxonomy" id="1520"/>
    <lineage>
        <taxon>Bacteria</taxon>
        <taxon>Bacillati</taxon>
        <taxon>Bacillota</taxon>
        <taxon>Clostridia</taxon>
        <taxon>Eubacteriales</taxon>
        <taxon>Clostridiaceae</taxon>
        <taxon>Clostridium</taxon>
    </lineage>
</organism>
<dbReference type="InterPro" id="IPR032675">
    <property type="entry name" value="LRR_dom_sf"/>
</dbReference>
<feature type="signal peptide" evidence="3">
    <location>
        <begin position="1"/>
        <end position="29"/>
    </location>
</feature>
<gene>
    <name evidence="4" type="ORF">LF65_02700</name>
</gene>
<reference evidence="5" key="1">
    <citation type="submission" date="2014-12" db="EMBL/GenBank/DDBJ databases">
        <title>Genome sequence of Clostridium beijerinckii strain 59B.</title>
        <authorList>
            <person name="Little G.T."/>
            <person name="Minton N.P."/>
        </authorList>
    </citation>
    <scope>NUCLEOTIDE SEQUENCE [LARGE SCALE GENOMIC DNA]</scope>
    <source>
        <strain evidence="5">59B</strain>
    </source>
</reference>
<evidence type="ECO:0000313" key="4">
    <source>
        <dbReference type="EMBL" id="AJG99273.1"/>
    </source>
</evidence>
<dbReference type="InterPro" id="IPR018337">
    <property type="entry name" value="Cell_wall/Cho-bd_repeat"/>
</dbReference>
<keyword evidence="1" id="KW-0677">Repeat</keyword>
<dbReference type="InterPro" id="IPR053139">
    <property type="entry name" value="Surface_bspA-like"/>
</dbReference>
<accession>A0A0B5QQW8</accession>
<keyword evidence="3" id="KW-0732">Signal</keyword>
<protein>
    <submittedName>
        <fullName evidence="4">Cell wall-binding protein</fullName>
    </submittedName>
</protein>
<dbReference type="PANTHER" id="PTHR45661:SF3">
    <property type="entry name" value="IG-LIKE DOMAIN-CONTAINING PROTEIN"/>
    <property type="match status" value="1"/>
</dbReference>
<dbReference type="Proteomes" id="UP000031866">
    <property type="component" value="Chromosome"/>
</dbReference>
<dbReference type="KEGG" id="cbei:LF65_02700"/>
<evidence type="ECO:0000256" key="3">
    <source>
        <dbReference type="SAM" id="SignalP"/>
    </source>
</evidence>
<proteinExistence type="predicted"/>
<evidence type="ECO:0000313" key="5">
    <source>
        <dbReference type="Proteomes" id="UP000031866"/>
    </source>
</evidence>